<proteinExistence type="predicted"/>
<evidence type="ECO:0000313" key="2">
    <source>
        <dbReference type="EMBL" id="KAF1833232.1"/>
    </source>
</evidence>
<organism evidence="2 3">
    <name type="scientific">Decorospora gaudefroyi</name>
    <dbReference type="NCBI Taxonomy" id="184978"/>
    <lineage>
        <taxon>Eukaryota</taxon>
        <taxon>Fungi</taxon>
        <taxon>Dikarya</taxon>
        <taxon>Ascomycota</taxon>
        <taxon>Pezizomycotina</taxon>
        <taxon>Dothideomycetes</taxon>
        <taxon>Pleosporomycetidae</taxon>
        <taxon>Pleosporales</taxon>
        <taxon>Pleosporineae</taxon>
        <taxon>Pleosporaceae</taxon>
        <taxon>Decorospora</taxon>
    </lineage>
</organism>
<dbReference type="Proteomes" id="UP000800040">
    <property type="component" value="Unassembled WGS sequence"/>
</dbReference>
<accession>A0A6A5KDV1</accession>
<feature type="region of interest" description="Disordered" evidence="1">
    <location>
        <begin position="1"/>
        <end position="59"/>
    </location>
</feature>
<gene>
    <name evidence="2" type="ORF">BDW02DRAFT_599220</name>
</gene>
<sequence>MASTHPGTAKHIEESSSGLPEQKNKSVGAMKSPPDAMTATDTSPSPSGGSSGSPIIEDVEVKNVEIDLPDASTEAVVDTSKDIVEAKDTKENQGQDDTAVKNEAQVTKAAGKAVEKPHIRSQLHPPAHYQDLPQASKRITLSEVVRTNQAARLQEGPRGPRTSYAQYDPCRTTMNREHVNGAVLRWKNESEAELKKTLNLRKTIEAEQQQKFEAATSSMLSNLFREQAEALELQARYQAKMRDLEYREKRIEQTEVYLSEGQKQLFFSLEQNEIRLMSAVQMEFAHREAELHAKKTLADAEAKLAIKMEALEHRDAAVQMREQQYKALIRDAIVAEAGAISPEKTEEISDVAYNDGFVAGKDQGRKEGQEQAHQKGFLEGYSACHQTQVALAKFRKGDIPGDSPELDFLHDLEHPHNMFQIGSMTGRMGAGPSADVKTNTPPSIKDKYPPPRPTLAATLRGPVLMHNGQIVLANHAAAKKVQAQGGQEVDKVANLIDLM</sequence>
<evidence type="ECO:0000256" key="1">
    <source>
        <dbReference type="SAM" id="MobiDB-lite"/>
    </source>
</evidence>
<feature type="compositionally biased region" description="Low complexity" evidence="1">
    <location>
        <begin position="43"/>
        <end position="54"/>
    </location>
</feature>
<evidence type="ECO:0000313" key="3">
    <source>
        <dbReference type="Proteomes" id="UP000800040"/>
    </source>
</evidence>
<feature type="region of interest" description="Disordered" evidence="1">
    <location>
        <begin position="428"/>
        <end position="451"/>
    </location>
</feature>
<dbReference type="EMBL" id="ML975322">
    <property type="protein sequence ID" value="KAF1833232.1"/>
    <property type="molecule type" value="Genomic_DNA"/>
</dbReference>
<keyword evidence="3" id="KW-1185">Reference proteome</keyword>
<protein>
    <submittedName>
        <fullName evidence="2">Uncharacterized protein</fullName>
    </submittedName>
</protein>
<dbReference type="AlphaFoldDB" id="A0A6A5KDV1"/>
<name>A0A6A5KDV1_9PLEO</name>
<dbReference type="OrthoDB" id="3794025at2759"/>
<reference evidence="2" key="1">
    <citation type="submission" date="2020-01" db="EMBL/GenBank/DDBJ databases">
        <authorList>
            <consortium name="DOE Joint Genome Institute"/>
            <person name="Haridas S."/>
            <person name="Albert R."/>
            <person name="Binder M."/>
            <person name="Bloem J."/>
            <person name="Labutti K."/>
            <person name="Salamov A."/>
            <person name="Andreopoulos B."/>
            <person name="Baker S.E."/>
            <person name="Barry K."/>
            <person name="Bills G."/>
            <person name="Bluhm B.H."/>
            <person name="Cannon C."/>
            <person name="Castanera R."/>
            <person name="Culley D.E."/>
            <person name="Daum C."/>
            <person name="Ezra D."/>
            <person name="Gonzalez J.B."/>
            <person name="Henrissat B."/>
            <person name="Kuo A."/>
            <person name="Liang C."/>
            <person name="Lipzen A."/>
            <person name="Lutzoni F."/>
            <person name="Magnuson J."/>
            <person name="Mondo S."/>
            <person name="Nolan M."/>
            <person name="Ohm R."/>
            <person name="Pangilinan J."/>
            <person name="Park H.-J."/>
            <person name="Ramirez L."/>
            <person name="Alfaro M."/>
            <person name="Sun H."/>
            <person name="Tritt A."/>
            <person name="Yoshinaga Y."/>
            <person name="Zwiers L.-H."/>
            <person name="Turgeon B.G."/>
            <person name="Goodwin S.B."/>
            <person name="Spatafora J.W."/>
            <person name="Crous P.W."/>
            <person name="Grigoriev I.V."/>
        </authorList>
    </citation>
    <scope>NUCLEOTIDE SEQUENCE</scope>
    <source>
        <strain evidence="2">P77</strain>
    </source>
</reference>
<feature type="region of interest" description="Disordered" evidence="1">
    <location>
        <begin position="109"/>
        <end position="128"/>
    </location>
</feature>